<organism evidence="5 6">
    <name type="scientific">Aquella oligotrophica</name>
    <dbReference type="NCBI Taxonomy" id="2067065"/>
    <lineage>
        <taxon>Bacteria</taxon>
        <taxon>Pseudomonadati</taxon>
        <taxon>Pseudomonadota</taxon>
        <taxon>Betaproteobacteria</taxon>
        <taxon>Neisseriales</taxon>
        <taxon>Neisseriaceae</taxon>
        <taxon>Aquella</taxon>
    </lineage>
</organism>
<sequence length="364" mass="41001">MHICHITSVHPRYDIRIFIKECRALAHNHDVSLIVADSLGEEIKDGIKIHDVGKPVGGRLQRIRKTSREIFDKVLELKPEVIHFHDPELIGIGVKLAKLGYKVIYDVHEDVPKQVLNKHWIPKAIRPLVSWLVKYREATAARAFTGIVTATEIIADRFRKSNPNTCAIHNYPILAELDVAAIDWSSRSDNLCYLGSISETRGILPLIDSLSISNLKLDLAGPFSNEGIEKQVKNSAGYSNVRYHGVLDRNGVKSVLSSVKIGMVTLLPTPSYVESLPIKLFEYMLSGIPVIASDFELWRPIVLDNNCGLMVDPANPDEIAKACQKILSDPVEARQMGENGRRAVLENYSWEREQQRLLDFYHKL</sequence>
<accession>A0A2I7N522</accession>
<dbReference type="OrthoDB" id="9815351at2"/>
<evidence type="ECO:0000256" key="1">
    <source>
        <dbReference type="ARBA" id="ARBA00022676"/>
    </source>
</evidence>
<dbReference type="AlphaFoldDB" id="A0A2I7N522"/>
<dbReference type="Pfam" id="PF00534">
    <property type="entry name" value="Glycos_transf_1"/>
    <property type="match status" value="1"/>
</dbReference>
<feature type="domain" description="Glycosyltransferase subfamily 4-like N-terminal" evidence="4">
    <location>
        <begin position="22"/>
        <end position="160"/>
    </location>
</feature>
<dbReference type="Gene3D" id="3.40.50.2000">
    <property type="entry name" value="Glycogen Phosphorylase B"/>
    <property type="match status" value="2"/>
</dbReference>
<keyword evidence="1" id="KW-0328">Glycosyltransferase</keyword>
<evidence type="ECO:0000313" key="5">
    <source>
        <dbReference type="EMBL" id="AUR51563.1"/>
    </source>
</evidence>
<dbReference type="KEGG" id="nba:CUN60_04420"/>
<dbReference type="InterPro" id="IPR028098">
    <property type="entry name" value="Glyco_trans_4-like_N"/>
</dbReference>
<gene>
    <name evidence="5" type="ORF">CUN60_04420</name>
</gene>
<evidence type="ECO:0000313" key="6">
    <source>
        <dbReference type="Proteomes" id="UP000236655"/>
    </source>
</evidence>
<dbReference type="InterPro" id="IPR001296">
    <property type="entry name" value="Glyco_trans_1"/>
</dbReference>
<evidence type="ECO:0000259" key="4">
    <source>
        <dbReference type="Pfam" id="PF13439"/>
    </source>
</evidence>
<feature type="domain" description="Glycosyl transferase family 1" evidence="3">
    <location>
        <begin position="190"/>
        <end position="342"/>
    </location>
</feature>
<dbReference type="RefSeq" id="WP_102950862.1">
    <property type="nucleotide sequence ID" value="NZ_CP024847.1"/>
</dbReference>
<dbReference type="Pfam" id="PF13439">
    <property type="entry name" value="Glyco_transf_4"/>
    <property type="match status" value="1"/>
</dbReference>
<dbReference type="PANTHER" id="PTHR12526">
    <property type="entry name" value="GLYCOSYLTRANSFERASE"/>
    <property type="match status" value="1"/>
</dbReference>
<dbReference type="Proteomes" id="UP000236655">
    <property type="component" value="Chromosome"/>
</dbReference>
<evidence type="ECO:0000259" key="3">
    <source>
        <dbReference type="Pfam" id="PF00534"/>
    </source>
</evidence>
<dbReference type="SUPFAM" id="SSF53756">
    <property type="entry name" value="UDP-Glycosyltransferase/glycogen phosphorylase"/>
    <property type="match status" value="1"/>
</dbReference>
<dbReference type="PANTHER" id="PTHR12526:SF629">
    <property type="entry name" value="TEICHURONIC ACID BIOSYNTHESIS GLYCOSYLTRANSFERASE TUAH-RELATED"/>
    <property type="match status" value="1"/>
</dbReference>
<keyword evidence="6" id="KW-1185">Reference proteome</keyword>
<proteinExistence type="predicted"/>
<keyword evidence="2 5" id="KW-0808">Transferase</keyword>
<dbReference type="CDD" id="cd03794">
    <property type="entry name" value="GT4_WbuB-like"/>
    <property type="match status" value="1"/>
</dbReference>
<evidence type="ECO:0000256" key="2">
    <source>
        <dbReference type="ARBA" id="ARBA00022679"/>
    </source>
</evidence>
<dbReference type="GO" id="GO:0016757">
    <property type="term" value="F:glycosyltransferase activity"/>
    <property type="evidence" value="ECO:0007669"/>
    <property type="project" value="UniProtKB-KW"/>
</dbReference>
<name>A0A2I7N522_9NEIS</name>
<reference evidence="6" key="1">
    <citation type="submission" date="2017-11" db="EMBL/GenBank/DDBJ databases">
        <authorList>
            <person name="Chan K.G."/>
            <person name="Lee L.S."/>
        </authorList>
    </citation>
    <scope>NUCLEOTIDE SEQUENCE [LARGE SCALE GENOMIC DNA]</scope>
    <source>
        <strain evidence="6">DSM 100970</strain>
    </source>
</reference>
<dbReference type="EMBL" id="CP024847">
    <property type="protein sequence ID" value="AUR51563.1"/>
    <property type="molecule type" value="Genomic_DNA"/>
</dbReference>
<protein>
    <submittedName>
        <fullName evidence="5">Glycosyl transferase</fullName>
    </submittedName>
</protein>